<proteinExistence type="predicted"/>
<feature type="compositionally biased region" description="Basic and acidic residues" evidence="1">
    <location>
        <begin position="1"/>
        <end position="13"/>
    </location>
</feature>
<sequence>MPEPDRTEHDPDRFGYPTQNSLDEAFQRPSQFAEPLTRKEHESHARAYAAYLDGYFRTYDAAVRDLGNPERFGEVSEHDVHGE</sequence>
<feature type="region of interest" description="Disordered" evidence="1">
    <location>
        <begin position="1"/>
        <end position="23"/>
    </location>
</feature>
<gene>
    <name evidence="2" type="ORF">HW566_03145</name>
</gene>
<dbReference type="RefSeq" id="WP_178010330.1">
    <property type="nucleotide sequence ID" value="NZ_CP058316.1"/>
</dbReference>
<dbReference type="EMBL" id="CP058316">
    <property type="protein sequence ID" value="QLD10863.1"/>
    <property type="molecule type" value="Genomic_DNA"/>
</dbReference>
<evidence type="ECO:0000313" key="3">
    <source>
        <dbReference type="Proteomes" id="UP000509638"/>
    </source>
</evidence>
<protein>
    <submittedName>
        <fullName evidence="2">Uncharacterized protein</fullName>
    </submittedName>
</protein>
<reference evidence="2 3" key="1">
    <citation type="submission" date="2020-06" db="EMBL/GenBank/DDBJ databases">
        <authorList>
            <person name="Jo H."/>
        </authorList>
    </citation>
    <scope>NUCLEOTIDE SEQUENCE [LARGE SCALE GENOMIC DNA]</scope>
    <source>
        <strain evidence="2 3">I46</strain>
    </source>
</reference>
<evidence type="ECO:0000313" key="2">
    <source>
        <dbReference type="EMBL" id="QLD10863.1"/>
    </source>
</evidence>
<dbReference type="AlphaFoldDB" id="A0A7D5JXC0"/>
<accession>A0A7D5JXC0</accession>
<organism evidence="2 3">
    <name type="scientific">Microbacterium oleivorans</name>
    <dbReference type="NCBI Taxonomy" id="273677"/>
    <lineage>
        <taxon>Bacteria</taxon>
        <taxon>Bacillati</taxon>
        <taxon>Actinomycetota</taxon>
        <taxon>Actinomycetes</taxon>
        <taxon>Micrococcales</taxon>
        <taxon>Microbacteriaceae</taxon>
        <taxon>Microbacterium</taxon>
    </lineage>
</organism>
<name>A0A7D5JXC0_9MICO</name>
<evidence type="ECO:0000256" key="1">
    <source>
        <dbReference type="SAM" id="MobiDB-lite"/>
    </source>
</evidence>
<dbReference type="Proteomes" id="UP000509638">
    <property type="component" value="Chromosome"/>
</dbReference>